<dbReference type="PANTHER" id="PTHR47739:SF1">
    <property type="entry name" value="TRNA1(VAL) (ADENINE(37)-N6)-METHYLTRANSFERASE"/>
    <property type="match status" value="1"/>
</dbReference>
<dbReference type="AlphaFoldDB" id="A0A521DBB4"/>
<dbReference type="OrthoDB" id="9777257at2"/>
<protein>
    <submittedName>
        <fullName evidence="5">tRNA1(Val) A37 N6-methylase TrmN6</fullName>
    </submittedName>
</protein>
<sequence length="247" mass="28246">MENRVDLSTFLNEKCKFYQLKDGFRFGTDTFLLADFVRIKGKEKLIDLGTGCGVIPILLLLKYGEISAVGIDVAEENVELARKNAEINNVEERFQVLKLNVKEVSKVFKPHSFDIVVTNPPFIEVGKGSISKGSLRALARQEIEAKLEDFIKAAGFLLKNRGRFYLLLPVHRFTDAIFLMRENRIEPKRLRFLYPCFGREANLFLVEGVRGGGKGVTVEPPLVIYSDCKRREYTDEVEKKYREFLNG</sequence>
<dbReference type="PROSITE" id="PS00092">
    <property type="entry name" value="N6_MTASE"/>
    <property type="match status" value="1"/>
</dbReference>
<dbReference type="Proteomes" id="UP000317315">
    <property type="component" value="Unassembled WGS sequence"/>
</dbReference>
<evidence type="ECO:0000256" key="3">
    <source>
        <dbReference type="SAM" id="Coils"/>
    </source>
</evidence>
<proteinExistence type="predicted"/>
<evidence type="ECO:0000256" key="1">
    <source>
        <dbReference type="ARBA" id="ARBA00022603"/>
    </source>
</evidence>
<dbReference type="GO" id="GO:0003676">
    <property type="term" value="F:nucleic acid binding"/>
    <property type="evidence" value="ECO:0007669"/>
    <property type="project" value="InterPro"/>
</dbReference>
<keyword evidence="1 5" id="KW-0489">Methyltransferase</keyword>
<dbReference type="InterPro" id="IPR007848">
    <property type="entry name" value="Small_mtfrase_dom"/>
</dbReference>
<name>A0A521DBB4_9BACT</name>
<dbReference type="InterPro" id="IPR029063">
    <property type="entry name" value="SAM-dependent_MTases_sf"/>
</dbReference>
<dbReference type="GO" id="GO:0008170">
    <property type="term" value="F:N-methyltransferase activity"/>
    <property type="evidence" value="ECO:0007669"/>
    <property type="project" value="UniProtKB-ARBA"/>
</dbReference>
<feature type="domain" description="Methyltransferase small" evidence="4">
    <location>
        <begin position="31"/>
        <end position="126"/>
    </location>
</feature>
<keyword evidence="1 5" id="KW-0808">Transferase</keyword>
<evidence type="ECO:0000313" key="5">
    <source>
        <dbReference type="EMBL" id="SMO68902.1"/>
    </source>
</evidence>
<keyword evidence="3" id="KW-0175">Coiled coil</keyword>
<dbReference type="RefSeq" id="WP_142935912.1">
    <property type="nucleotide sequence ID" value="NZ_FXTM01000019.1"/>
</dbReference>
<dbReference type="InterPro" id="IPR050210">
    <property type="entry name" value="tRNA_Adenine-N(6)_MTase"/>
</dbReference>
<keyword evidence="2" id="KW-0949">S-adenosyl-L-methionine</keyword>
<organism evidence="5 6">
    <name type="scientific">Balnearium lithotrophicum</name>
    <dbReference type="NCBI Taxonomy" id="223788"/>
    <lineage>
        <taxon>Bacteria</taxon>
        <taxon>Pseudomonadati</taxon>
        <taxon>Aquificota</taxon>
        <taxon>Aquificia</taxon>
        <taxon>Desulfurobacteriales</taxon>
        <taxon>Desulfurobacteriaceae</taxon>
        <taxon>Balnearium</taxon>
    </lineage>
</organism>
<dbReference type="CDD" id="cd02440">
    <property type="entry name" value="AdoMet_MTases"/>
    <property type="match status" value="1"/>
</dbReference>
<accession>A0A521DBB4</accession>
<dbReference type="InterPro" id="IPR002052">
    <property type="entry name" value="DNA_methylase_N6_adenine_CS"/>
</dbReference>
<dbReference type="PANTHER" id="PTHR47739">
    <property type="entry name" value="TRNA1(VAL) (ADENINE(37)-N6)-METHYLTRANSFERASE"/>
    <property type="match status" value="1"/>
</dbReference>
<gene>
    <name evidence="5" type="ORF">SAMN06269117_11914</name>
</gene>
<reference evidence="5 6" key="1">
    <citation type="submission" date="2017-05" db="EMBL/GenBank/DDBJ databases">
        <authorList>
            <person name="Varghese N."/>
            <person name="Submissions S."/>
        </authorList>
    </citation>
    <scope>NUCLEOTIDE SEQUENCE [LARGE SCALE GENOMIC DNA]</scope>
    <source>
        <strain evidence="5 6">DSM 16304</strain>
    </source>
</reference>
<dbReference type="GO" id="GO:0008757">
    <property type="term" value="F:S-adenosylmethionine-dependent methyltransferase activity"/>
    <property type="evidence" value="ECO:0007669"/>
    <property type="project" value="UniProtKB-ARBA"/>
</dbReference>
<evidence type="ECO:0000256" key="2">
    <source>
        <dbReference type="ARBA" id="ARBA00022691"/>
    </source>
</evidence>
<dbReference type="Gene3D" id="3.40.50.150">
    <property type="entry name" value="Vaccinia Virus protein VP39"/>
    <property type="match status" value="1"/>
</dbReference>
<keyword evidence="6" id="KW-1185">Reference proteome</keyword>
<dbReference type="Pfam" id="PF05175">
    <property type="entry name" value="MTS"/>
    <property type="match status" value="1"/>
</dbReference>
<feature type="coiled-coil region" evidence="3">
    <location>
        <begin position="73"/>
        <end position="100"/>
    </location>
</feature>
<evidence type="ECO:0000259" key="4">
    <source>
        <dbReference type="Pfam" id="PF05175"/>
    </source>
</evidence>
<dbReference type="GO" id="GO:0032259">
    <property type="term" value="P:methylation"/>
    <property type="evidence" value="ECO:0007669"/>
    <property type="project" value="UniProtKB-KW"/>
</dbReference>
<evidence type="ECO:0000313" key="6">
    <source>
        <dbReference type="Proteomes" id="UP000317315"/>
    </source>
</evidence>
<dbReference type="EMBL" id="FXTM01000019">
    <property type="protein sequence ID" value="SMO68902.1"/>
    <property type="molecule type" value="Genomic_DNA"/>
</dbReference>
<dbReference type="SUPFAM" id="SSF53335">
    <property type="entry name" value="S-adenosyl-L-methionine-dependent methyltransferases"/>
    <property type="match status" value="1"/>
</dbReference>